<evidence type="ECO:0000313" key="2">
    <source>
        <dbReference type="Proteomes" id="UP001549086"/>
    </source>
</evidence>
<dbReference type="Proteomes" id="UP001549086">
    <property type="component" value="Unassembled WGS sequence"/>
</dbReference>
<sequence length="84" mass="9486">MGDIDGYVDDILLLHKGKKQFYGDINEFKNMSPSLVRGTVFCENAVAFSAVLKRIDELTLKLSSPLKDKKLNHEECSLEISLVR</sequence>
<proteinExistence type="predicted"/>
<protein>
    <submittedName>
        <fullName evidence="1">ABC-type uncharacterized transport system ATPase subunit</fullName>
    </submittedName>
</protein>
<dbReference type="EMBL" id="JBEPLI010000001">
    <property type="protein sequence ID" value="MET3589235.1"/>
    <property type="molecule type" value="Genomic_DNA"/>
</dbReference>
<dbReference type="RefSeq" id="WP_354188596.1">
    <property type="nucleotide sequence ID" value="NZ_JBEPLI010000001.1"/>
</dbReference>
<gene>
    <name evidence="1" type="ORF">ABID23_000305</name>
</gene>
<name>A0ABV2HFE5_9HYPH</name>
<reference evidence="1 2" key="1">
    <citation type="submission" date="2024-06" db="EMBL/GenBank/DDBJ databases">
        <title>Genomic Encyclopedia of Type Strains, Phase IV (KMG-IV): sequencing the most valuable type-strain genomes for metagenomic binning, comparative biology and taxonomic classification.</title>
        <authorList>
            <person name="Goeker M."/>
        </authorList>
    </citation>
    <scope>NUCLEOTIDE SEQUENCE [LARGE SCALE GENOMIC DNA]</scope>
    <source>
        <strain evidence="1 2">DSM 23649</strain>
    </source>
</reference>
<comment type="caution">
    <text evidence="1">The sequence shown here is derived from an EMBL/GenBank/DDBJ whole genome shotgun (WGS) entry which is preliminary data.</text>
</comment>
<accession>A0ABV2HFE5</accession>
<evidence type="ECO:0000313" key="1">
    <source>
        <dbReference type="EMBL" id="MET3589235.1"/>
    </source>
</evidence>
<keyword evidence="2" id="KW-1185">Reference proteome</keyword>
<organism evidence="1 2">
    <name type="scientific">Bartonella silvatica</name>
    <dbReference type="NCBI Taxonomy" id="357760"/>
    <lineage>
        <taxon>Bacteria</taxon>
        <taxon>Pseudomonadati</taxon>
        <taxon>Pseudomonadota</taxon>
        <taxon>Alphaproteobacteria</taxon>
        <taxon>Hyphomicrobiales</taxon>
        <taxon>Bartonellaceae</taxon>
        <taxon>Bartonella</taxon>
    </lineage>
</organism>